<dbReference type="Pfam" id="PF04909">
    <property type="entry name" value="Amidohydro_2"/>
    <property type="match status" value="1"/>
</dbReference>
<sequence length="282" mass="31951">MKIVDPHLHFFNPDEGDYHWLAPQNPPFWPDKHRLWEPALPHLLPVAGEPAVAGFVHIEAGFDNQRPWREIHWLNRVCRLPFKAVAGIDLTGSAFNAQLAALCQMNSVVGVRYILDDNAAQILSAPQTIHRLQAIAAAGLSFDAQFALSDRHAVKALCHVLEKTPALRVIINHGGVPVPKGGAQRDWRAGLKTLAQYPQVAIKLSGWEMQQRDWQWQHVQHVLETVLTHVDTSRVMLASNYPLCRWRMPYASLWQGYRRLLPPALQQPLLAANACHWYQLNL</sequence>
<dbReference type="AlphaFoldDB" id="A0A918JGL0"/>
<reference evidence="3" key="2">
    <citation type="submission" date="2020-09" db="EMBL/GenBank/DDBJ databases">
        <authorList>
            <person name="Sun Q."/>
            <person name="Kim S."/>
        </authorList>
    </citation>
    <scope>NUCLEOTIDE SEQUENCE</scope>
    <source>
        <strain evidence="3">KCTC 22164</strain>
    </source>
</reference>
<keyword evidence="4" id="KW-1185">Reference proteome</keyword>
<dbReference type="SUPFAM" id="SSF51556">
    <property type="entry name" value="Metallo-dependent hydrolases"/>
    <property type="match status" value="1"/>
</dbReference>
<dbReference type="Gene3D" id="3.20.20.140">
    <property type="entry name" value="Metal-dependent hydrolases"/>
    <property type="match status" value="1"/>
</dbReference>
<evidence type="ECO:0000313" key="3">
    <source>
        <dbReference type="EMBL" id="GGW80379.1"/>
    </source>
</evidence>
<dbReference type="InterPro" id="IPR006680">
    <property type="entry name" value="Amidohydro-rel"/>
</dbReference>
<reference evidence="3" key="1">
    <citation type="journal article" date="2014" name="Int. J. Syst. Evol. Microbiol.">
        <title>Complete genome sequence of Corynebacterium casei LMG S-19264T (=DSM 44701T), isolated from a smear-ripened cheese.</title>
        <authorList>
            <consortium name="US DOE Joint Genome Institute (JGI-PGF)"/>
            <person name="Walter F."/>
            <person name="Albersmeier A."/>
            <person name="Kalinowski J."/>
            <person name="Ruckert C."/>
        </authorList>
    </citation>
    <scope>NUCLEOTIDE SEQUENCE</scope>
    <source>
        <strain evidence="3">KCTC 22164</strain>
    </source>
</reference>
<dbReference type="PANTHER" id="PTHR43569:SF2">
    <property type="entry name" value="AMIDOHYDROLASE-RELATED DOMAIN-CONTAINING PROTEIN"/>
    <property type="match status" value="1"/>
</dbReference>
<protein>
    <submittedName>
        <fullName evidence="3">Amidohydrolase</fullName>
    </submittedName>
</protein>
<organism evidence="3 4">
    <name type="scientific">Alteromonas halophila</name>
    <dbReference type="NCBI Taxonomy" id="516698"/>
    <lineage>
        <taxon>Bacteria</taxon>
        <taxon>Pseudomonadati</taxon>
        <taxon>Pseudomonadota</taxon>
        <taxon>Gammaproteobacteria</taxon>
        <taxon>Alteromonadales</taxon>
        <taxon>Alteromonadaceae</taxon>
        <taxon>Alteromonas/Salinimonas group</taxon>
        <taxon>Alteromonas</taxon>
    </lineage>
</organism>
<dbReference type="RefSeq" id="WP_189404295.1">
    <property type="nucleotide sequence ID" value="NZ_BMXP01000002.1"/>
</dbReference>
<evidence type="ECO:0000259" key="2">
    <source>
        <dbReference type="Pfam" id="PF04909"/>
    </source>
</evidence>
<name>A0A918JGL0_9ALTE</name>
<comment type="similarity">
    <text evidence="1">Belongs to the metallo-dependent hydrolases superfamily.</text>
</comment>
<gene>
    <name evidence="3" type="ORF">GCM10007391_11620</name>
</gene>
<feature type="domain" description="Amidohydrolase-related" evidence="2">
    <location>
        <begin position="4"/>
        <end position="278"/>
    </location>
</feature>
<dbReference type="EMBL" id="BMXP01000002">
    <property type="protein sequence ID" value="GGW80379.1"/>
    <property type="molecule type" value="Genomic_DNA"/>
</dbReference>
<dbReference type="InterPro" id="IPR052350">
    <property type="entry name" value="Metallo-dep_Lactonases"/>
</dbReference>
<comment type="caution">
    <text evidence="3">The sequence shown here is derived from an EMBL/GenBank/DDBJ whole genome shotgun (WGS) entry which is preliminary data.</text>
</comment>
<proteinExistence type="inferred from homology"/>
<evidence type="ECO:0000313" key="4">
    <source>
        <dbReference type="Proteomes" id="UP000631300"/>
    </source>
</evidence>
<dbReference type="InterPro" id="IPR032466">
    <property type="entry name" value="Metal_Hydrolase"/>
</dbReference>
<accession>A0A918JGL0</accession>
<evidence type="ECO:0000256" key="1">
    <source>
        <dbReference type="ARBA" id="ARBA00038310"/>
    </source>
</evidence>
<dbReference type="Proteomes" id="UP000631300">
    <property type="component" value="Unassembled WGS sequence"/>
</dbReference>
<dbReference type="PANTHER" id="PTHR43569">
    <property type="entry name" value="AMIDOHYDROLASE"/>
    <property type="match status" value="1"/>
</dbReference>
<dbReference type="GO" id="GO:0016787">
    <property type="term" value="F:hydrolase activity"/>
    <property type="evidence" value="ECO:0007669"/>
    <property type="project" value="InterPro"/>
</dbReference>